<accession>A0ACB9MUM8</accession>
<protein>
    <submittedName>
        <fullName evidence="1">Uncharacterized protein</fullName>
    </submittedName>
</protein>
<comment type="caution">
    <text evidence="1">The sequence shown here is derived from an EMBL/GenBank/DDBJ whole genome shotgun (WGS) entry which is preliminary data.</text>
</comment>
<evidence type="ECO:0000313" key="1">
    <source>
        <dbReference type="EMBL" id="KAI4327438.1"/>
    </source>
</evidence>
<reference evidence="1 2" key="1">
    <citation type="journal article" date="2022" name="DNA Res.">
        <title>Chromosomal-level genome assembly of the orchid tree Bauhinia variegata (Leguminosae; Cercidoideae) supports the allotetraploid origin hypothesis of Bauhinia.</title>
        <authorList>
            <person name="Zhong Y."/>
            <person name="Chen Y."/>
            <person name="Zheng D."/>
            <person name="Pang J."/>
            <person name="Liu Y."/>
            <person name="Luo S."/>
            <person name="Meng S."/>
            <person name="Qian L."/>
            <person name="Wei D."/>
            <person name="Dai S."/>
            <person name="Zhou R."/>
        </authorList>
    </citation>
    <scope>NUCLEOTIDE SEQUENCE [LARGE SCALE GENOMIC DNA]</scope>
    <source>
        <strain evidence="1">BV-YZ2020</strain>
    </source>
</reference>
<sequence length="340" mass="38583">MQACKVPSSMWSKIGRLKRSVMPKLARGSTIFGSGASPGIMSCIAGFLLCDAYLCSRDLLKELNKVRKEVGPHDVPKKFQSAESLQELIEYDETDAWLSMDLMFHLRVLPLTRQLTNISGNLWGKTLQNNWSVARVAENLVQRRRMVKSWMKNASGLKVQQLDIQQQALKLTANRFVSLLFLQFTCCECVIYGDTDSIMIYSGLDDIAKAKAMAGKVIQEVNKKYRCLKIDLDGLYKRMLLLKKKKYASYQGAVQRWDSVVKRKGLDIVRRDWSLLSKEQGDFCLRQILSGGSLMKVQEEMRSGQVSLEKYIITKTLTKPPDAYPDAKNQLHVLGIKRCG</sequence>
<organism evidence="1 2">
    <name type="scientific">Bauhinia variegata</name>
    <name type="common">Purple orchid tree</name>
    <name type="synonym">Phanera variegata</name>
    <dbReference type="NCBI Taxonomy" id="167791"/>
    <lineage>
        <taxon>Eukaryota</taxon>
        <taxon>Viridiplantae</taxon>
        <taxon>Streptophyta</taxon>
        <taxon>Embryophyta</taxon>
        <taxon>Tracheophyta</taxon>
        <taxon>Spermatophyta</taxon>
        <taxon>Magnoliopsida</taxon>
        <taxon>eudicotyledons</taxon>
        <taxon>Gunneridae</taxon>
        <taxon>Pentapetalae</taxon>
        <taxon>rosids</taxon>
        <taxon>fabids</taxon>
        <taxon>Fabales</taxon>
        <taxon>Fabaceae</taxon>
        <taxon>Cercidoideae</taxon>
        <taxon>Cercideae</taxon>
        <taxon>Bauhiniinae</taxon>
        <taxon>Bauhinia</taxon>
    </lineage>
</organism>
<evidence type="ECO:0000313" key="2">
    <source>
        <dbReference type="Proteomes" id="UP000828941"/>
    </source>
</evidence>
<dbReference type="EMBL" id="CM039433">
    <property type="protein sequence ID" value="KAI4327438.1"/>
    <property type="molecule type" value="Genomic_DNA"/>
</dbReference>
<name>A0ACB9MUM8_BAUVA</name>
<proteinExistence type="predicted"/>
<dbReference type="Proteomes" id="UP000828941">
    <property type="component" value="Chromosome 8"/>
</dbReference>
<keyword evidence="2" id="KW-1185">Reference proteome</keyword>
<gene>
    <name evidence="1" type="ORF">L6164_019899</name>
</gene>